<dbReference type="KEGG" id="mseo:MSEO_40530"/>
<feature type="domain" description="DUF732" evidence="2">
    <location>
        <begin position="36"/>
        <end position="118"/>
    </location>
</feature>
<feature type="compositionally biased region" description="Pro residues" evidence="1">
    <location>
        <begin position="211"/>
        <end position="233"/>
    </location>
</feature>
<feature type="compositionally biased region" description="Pro residues" evidence="1">
    <location>
        <begin position="182"/>
        <end position="194"/>
    </location>
</feature>
<sequence length="295" mass="30014">MFTGITSHGSALLASIVLLTGGAIVRDGAAAADPSQDEQFIALLAAEGIPAVEGMPTLISTAHKVCRVLDRGISVDTMVDAMLNNAYTQDPVERLYPRTRLTSTMTRFITASVEAYCPREQGKIATIMAQTAPASNRLWHSGPGWRKGPGGVLSLPHVKQTGAHGIALASSVRALPSGDMVPPSPPDIPPPPPAEHLRTPPRAIAVQPTPKRLPPLPERPPSPKQQPPPPQQLKPPTGAPRQGGPATGQGGTGGGDAGASGGGSGGGSTGGGGLVPASPMPPAQPMPPGFVRLAP</sequence>
<evidence type="ECO:0000256" key="1">
    <source>
        <dbReference type="SAM" id="MobiDB-lite"/>
    </source>
</evidence>
<dbReference type="AlphaFoldDB" id="A0A7I7P4U4"/>
<gene>
    <name evidence="3" type="ORF">MSEO_40530</name>
</gene>
<evidence type="ECO:0000259" key="2">
    <source>
        <dbReference type="Pfam" id="PF05305"/>
    </source>
</evidence>
<reference evidence="3 4" key="1">
    <citation type="journal article" date="2019" name="Emerg. Microbes Infect.">
        <title>Comprehensive subspecies identification of 175 nontuberculous mycobacteria species based on 7547 genomic profiles.</title>
        <authorList>
            <person name="Matsumoto Y."/>
            <person name="Kinjo T."/>
            <person name="Motooka D."/>
            <person name="Nabeya D."/>
            <person name="Jung N."/>
            <person name="Uechi K."/>
            <person name="Horii T."/>
            <person name="Iida T."/>
            <person name="Fujita J."/>
            <person name="Nakamura S."/>
        </authorList>
    </citation>
    <scope>NUCLEOTIDE SEQUENCE [LARGE SCALE GENOMIC DNA]</scope>
    <source>
        <strain evidence="3 4">JCM 16018</strain>
    </source>
</reference>
<dbReference type="Proteomes" id="UP000466632">
    <property type="component" value="Chromosome"/>
</dbReference>
<evidence type="ECO:0000313" key="3">
    <source>
        <dbReference type="EMBL" id="BBY03554.1"/>
    </source>
</evidence>
<dbReference type="Pfam" id="PF05305">
    <property type="entry name" value="DUF732"/>
    <property type="match status" value="1"/>
</dbReference>
<evidence type="ECO:0000313" key="4">
    <source>
        <dbReference type="Proteomes" id="UP000466632"/>
    </source>
</evidence>
<keyword evidence="4" id="KW-1185">Reference proteome</keyword>
<name>A0A7I7P4U4_9MYCO</name>
<feature type="compositionally biased region" description="Gly residues" evidence="1">
    <location>
        <begin position="245"/>
        <end position="274"/>
    </location>
</feature>
<organism evidence="3 4">
    <name type="scientific">Mycobacterium seoulense</name>
    <dbReference type="NCBI Taxonomy" id="386911"/>
    <lineage>
        <taxon>Bacteria</taxon>
        <taxon>Bacillati</taxon>
        <taxon>Actinomycetota</taxon>
        <taxon>Actinomycetes</taxon>
        <taxon>Mycobacteriales</taxon>
        <taxon>Mycobacteriaceae</taxon>
        <taxon>Mycobacterium</taxon>
    </lineage>
</organism>
<feature type="compositionally biased region" description="Low complexity" evidence="1">
    <location>
        <begin position="234"/>
        <end position="244"/>
    </location>
</feature>
<proteinExistence type="predicted"/>
<protein>
    <recommendedName>
        <fullName evidence="2">DUF732 domain-containing protein</fullName>
    </recommendedName>
</protein>
<feature type="region of interest" description="Disordered" evidence="1">
    <location>
        <begin position="175"/>
        <end position="295"/>
    </location>
</feature>
<dbReference type="InterPro" id="IPR007969">
    <property type="entry name" value="DUF732"/>
</dbReference>
<dbReference type="RefSeq" id="WP_163683141.1">
    <property type="nucleotide sequence ID" value="NZ_AP022582.1"/>
</dbReference>
<feature type="compositionally biased region" description="Pro residues" evidence="1">
    <location>
        <begin position="278"/>
        <end position="288"/>
    </location>
</feature>
<dbReference type="EMBL" id="AP022582">
    <property type="protein sequence ID" value="BBY03554.1"/>
    <property type="molecule type" value="Genomic_DNA"/>
</dbReference>
<accession>A0A7I7P4U4</accession>